<feature type="repeat" description="PPR" evidence="3">
    <location>
        <begin position="296"/>
        <end position="330"/>
    </location>
</feature>
<name>A0AAW1T925_9CHLO</name>
<comment type="similarity">
    <text evidence="1">Belongs to the PPR family. P subfamily.</text>
</comment>
<evidence type="ECO:0000256" key="2">
    <source>
        <dbReference type="ARBA" id="ARBA00022737"/>
    </source>
</evidence>
<dbReference type="InterPro" id="IPR002885">
    <property type="entry name" value="PPR_rpt"/>
</dbReference>
<dbReference type="Gene3D" id="1.25.40.10">
    <property type="entry name" value="Tetratricopeptide repeat domain"/>
    <property type="match status" value="3"/>
</dbReference>
<dbReference type="NCBIfam" id="TIGR00756">
    <property type="entry name" value="PPR"/>
    <property type="match status" value="1"/>
</dbReference>
<proteinExistence type="inferred from homology"/>
<dbReference type="PANTHER" id="PTHR47447">
    <property type="entry name" value="OS03G0856100 PROTEIN"/>
    <property type="match status" value="1"/>
</dbReference>
<evidence type="ECO:0000256" key="1">
    <source>
        <dbReference type="ARBA" id="ARBA00007626"/>
    </source>
</evidence>
<dbReference type="PROSITE" id="PS51375">
    <property type="entry name" value="PPR"/>
    <property type="match status" value="2"/>
</dbReference>
<dbReference type="PANTHER" id="PTHR47447:SF17">
    <property type="entry name" value="OS12G0638900 PROTEIN"/>
    <property type="match status" value="1"/>
</dbReference>
<keyword evidence="6" id="KW-1185">Reference proteome</keyword>
<evidence type="ECO:0000313" key="5">
    <source>
        <dbReference type="EMBL" id="KAK9865413.1"/>
    </source>
</evidence>
<dbReference type="AlphaFoldDB" id="A0AAW1T925"/>
<feature type="domain" description="PROP1-like PPR" evidence="4">
    <location>
        <begin position="217"/>
        <end position="327"/>
    </location>
</feature>
<organism evidence="5 6">
    <name type="scientific">Apatococcus fuscideae</name>
    <dbReference type="NCBI Taxonomy" id="2026836"/>
    <lineage>
        <taxon>Eukaryota</taxon>
        <taxon>Viridiplantae</taxon>
        <taxon>Chlorophyta</taxon>
        <taxon>core chlorophytes</taxon>
        <taxon>Trebouxiophyceae</taxon>
        <taxon>Chlorellales</taxon>
        <taxon>Chlorellaceae</taxon>
        <taxon>Apatococcus</taxon>
    </lineage>
</organism>
<sequence length="982" mass="109730">MEKRYKESNRDAQWSYLEGKSSISSPFTADYNWKEAPSPFTSQLTEQIIKLFRAYGKTDQSPKAAKQLAADLLWILPPPGEPTFQQESLRVLEKPNRGMAPQQPNASSARLSQWEIMLLLKLVARSVGPAAATSLHGFMHASGRSYDLLTLDTFNILLQAWAFSLPTEASSSFDTSVNILDRMESLGIAPDIRSYEFTISSASRDGDIANCHLVLQRALDAGIMPDAVLMGRVLYAHARSRDWDGAMATFRWMYAIGVKPASLTFKPLLNSLAQGNRVEEIEQVLEIMEAEAVELDEDICKVLLTVYGRSGQTAKALEVMDVMRNMGIRVDLSFVTWIATTIVQATGTYISRHSSADDFPDVLAIWMGFRERNLISVNMDARTIARQGTNFQKWATTVVDFLGAAKEYEEVWVLSEWLQGGRMPIDDRLFKSIMTSLAGCGNVTRVQQLRKAIVDARGSSIAHAYTWLYWPVIVAAYKARQVEVMWQEVDRAFHTFAIIPRRAAVLLGELLQHIRPEDERLAEELLAQFQRQNAHPNWHVCSSLLDIYTANNKPEKALSFIKKVTDAAQGKLPYAPVMADSYGTVGKMCCHNERQLSALCSLLGTGPYSRNTTSLKLARIACAAHHGRIEEGVGLLEEMRHQYQDQHDSLSLSSLLERLGGWWMNPAKQYATWITTHLEQCGENAAEITCRVAQQRRGESSTWANLCRIFEHDISKPPHAAYTVLWEACAREQRSEVALELLRWAGEDGIEPTICDLLSLLASQPARKRSPLARKLLKDWGPQMTEEDLVAAMHRCRSLPKPSWEDIILEGAVWKAYLEICSACQDWQTAVILLRKHTLKGFCGNAASLQAFETAFGTLTAAGQSSTQVELFRFAQQQGVLRTRPANLKLAGDLDLQAIPQFTAFTTFLTWLSLLEPGNLTASSLRQATTQILTGDKGAVQTAIISFIQSLEPLLQLDVTDGIITIDTLELDRWLDIVSLPI</sequence>
<comment type="caution">
    <text evidence="5">The sequence shown here is derived from an EMBL/GenBank/DDBJ whole genome shotgun (WGS) entry which is preliminary data.</text>
</comment>
<protein>
    <recommendedName>
        <fullName evidence="4">PROP1-like PPR domain-containing protein</fullName>
    </recommendedName>
</protein>
<dbReference type="Proteomes" id="UP001485043">
    <property type="component" value="Unassembled WGS sequence"/>
</dbReference>
<dbReference type="InterPro" id="IPR011990">
    <property type="entry name" value="TPR-like_helical_dom_sf"/>
</dbReference>
<dbReference type="EMBL" id="JALJOV010000251">
    <property type="protein sequence ID" value="KAK9865413.1"/>
    <property type="molecule type" value="Genomic_DNA"/>
</dbReference>
<gene>
    <name evidence="5" type="ORF">WJX84_009012</name>
</gene>
<evidence type="ECO:0000256" key="3">
    <source>
        <dbReference type="PROSITE-ProRule" id="PRU00708"/>
    </source>
</evidence>
<reference evidence="5 6" key="1">
    <citation type="journal article" date="2024" name="Nat. Commun.">
        <title>Phylogenomics reveals the evolutionary origins of lichenization in chlorophyte algae.</title>
        <authorList>
            <person name="Puginier C."/>
            <person name="Libourel C."/>
            <person name="Otte J."/>
            <person name="Skaloud P."/>
            <person name="Haon M."/>
            <person name="Grisel S."/>
            <person name="Petersen M."/>
            <person name="Berrin J.G."/>
            <person name="Delaux P.M."/>
            <person name="Dal Grande F."/>
            <person name="Keller J."/>
        </authorList>
    </citation>
    <scope>NUCLEOTIDE SEQUENCE [LARGE SCALE GENOMIC DNA]</scope>
    <source>
        <strain evidence="5 6">SAG 2523</strain>
    </source>
</reference>
<evidence type="ECO:0000259" key="4">
    <source>
        <dbReference type="Pfam" id="PF17177"/>
    </source>
</evidence>
<dbReference type="InterPro" id="IPR033443">
    <property type="entry name" value="PROP1-like_PPR_dom"/>
</dbReference>
<dbReference type="Pfam" id="PF17177">
    <property type="entry name" value="PPR_long"/>
    <property type="match status" value="1"/>
</dbReference>
<keyword evidence="2" id="KW-0677">Repeat</keyword>
<feature type="repeat" description="PPR" evidence="3">
    <location>
        <begin position="226"/>
        <end position="260"/>
    </location>
</feature>
<evidence type="ECO:0000313" key="6">
    <source>
        <dbReference type="Proteomes" id="UP001485043"/>
    </source>
</evidence>
<accession>A0AAW1T925</accession>
<dbReference type="Pfam" id="PF01535">
    <property type="entry name" value="PPR"/>
    <property type="match status" value="1"/>
</dbReference>